<sequence length="160" mass="17731">MFNYLALAFSCTIITAVFLPSWTGSSLALAASLPQPLNAERRTNMFSNENALERRNVWNPEITQPNRRTLWTRNTTATIAWNTSTVPKGASEQKGKVVLGWLNPKLGGSEHLNIEHPLAHGFYLREGHVQITVPQVAPRDDYIIVLFGDSGNASPNFSIV</sequence>
<protein>
    <submittedName>
        <fullName evidence="1">Uncharacterized protein</fullName>
    </submittedName>
</protein>
<accession>A0A9P6A3I5</accession>
<dbReference type="EMBL" id="MU154532">
    <property type="protein sequence ID" value="KAF9499377.1"/>
    <property type="molecule type" value="Genomic_DNA"/>
</dbReference>
<organism evidence="1 2">
    <name type="scientific">Pleurotus eryngii</name>
    <name type="common">Boletus of the steppes</name>
    <dbReference type="NCBI Taxonomy" id="5323"/>
    <lineage>
        <taxon>Eukaryota</taxon>
        <taxon>Fungi</taxon>
        <taxon>Dikarya</taxon>
        <taxon>Basidiomycota</taxon>
        <taxon>Agaricomycotina</taxon>
        <taxon>Agaricomycetes</taxon>
        <taxon>Agaricomycetidae</taxon>
        <taxon>Agaricales</taxon>
        <taxon>Pleurotineae</taxon>
        <taxon>Pleurotaceae</taxon>
        <taxon>Pleurotus</taxon>
    </lineage>
</organism>
<name>A0A9P6A3I5_PLEER</name>
<gene>
    <name evidence="1" type="ORF">BDN71DRAFT_1493508</name>
</gene>
<dbReference type="OrthoDB" id="2339190at2759"/>
<dbReference type="AlphaFoldDB" id="A0A9P6A3I5"/>
<comment type="caution">
    <text evidence="1">The sequence shown here is derived from an EMBL/GenBank/DDBJ whole genome shotgun (WGS) entry which is preliminary data.</text>
</comment>
<proteinExistence type="predicted"/>
<evidence type="ECO:0000313" key="1">
    <source>
        <dbReference type="EMBL" id="KAF9499377.1"/>
    </source>
</evidence>
<keyword evidence="2" id="KW-1185">Reference proteome</keyword>
<reference evidence="1" key="1">
    <citation type="submission" date="2020-11" db="EMBL/GenBank/DDBJ databases">
        <authorList>
            <consortium name="DOE Joint Genome Institute"/>
            <person name="Ahrendt S."/>
            <person name="Riley R."/>
            <person name="Andreopoulos W."/>
            <person name="Labutti K."/>
            <person name="Pangilinan J."/>
            <person name="Ruiz-Duenas F.J."/>
            <person name="Barrasa J.M."/>
            <person name="Sanchez-Garcia M."/>
            <person name="Camarero S."/>
            <person name="Miyauchi S."/>
            <person name="Serrano A."/>
            <person name="Linde D."/>
            <person name="Babiker R."/>
            <person name="Drula E."/>
            <person name="Ayuso-Fernandez I."/>
            <person name="Pacheco R."/>
            <person name="Padilla G."/>
            <person name="Ferreira P."/>
            <person name="Barriuso J."/>
            <person name="Kellner H."/>
            <person name="Castanera R."/>
            <person name="Alfaro M."/>
            <person name="Ramirez L."/>
            <person name="Pisabarro A.G."/>
            <person name="Kuo A."/>
            <person name="Tritt A."/>
            <person name="Lipzen A."/>
            <person name="He G."/>
            <person name="Yan M."/>
            <person name="Ng V."/>
            <person name="Cullen D."/>
            <person name="Martin F."/>
            <person name="Rosso M.-N."/>
            <person name="Henrissat B."/>
            <person name="Hibbett D."/>
            <person name="Martinez A.T."/>
            <person name="Grigoriev I.V."/>
        </authorList>
    </citation>
    <scope>NUCLEOTIDE SEQUENCE</scope>
    <source>
        <strain evidence="1">ATCC 90797</strain>
    </source>
</reference>
<dbReference type="Proteomes" id="UP000807025">
    <property type="component" value="Unassembled WGS sequence"/>
</dbReference>
<evidence type="ECO:0000313" key="2">
    <source>
        <dbReference type="Proteomes" id="UP000807025"/>
    </source>
</evidence>